<keyword evidence="2" id="KW-1185">Reference proteome</keyword>
<proteinExistence type="predicted"/>
<gene>
    <name evidence="1" type="ORF">GCK32_012462</name>
</gene>
<dbReference type="AlphaFoldDB" id="A0AAN8FRB5"/>
<dbReference type="EMBL" id="WIXE01005756">
    <property type="protein sequence ID" value="KAK5981894.1"/>
    <property type="molecule type" value="Genomic_DNA"/>
</dbReference>
<evidence type="ECO:0000313" key="2">
    <source>
        <dbReference type="Proteomes" id="UP001331761"/>
    </source>
</evidence>
<sequence length="82" mass="8885">MHSDEIVDEISDEGIILEADPQSVVSRCALKANEISFSDQTFSQVGMSSMSSAKEQFKLSLLKYASGGYSPHLSKFIPSLGL</sequence>
<dbReference type="Proteomes" id="UP001331761">
    <property type="component" value="Unassembled WGS sequence"/>
</dbReference>
<protein>
    <submittedName>
        <fullName evidence="1">Uncharacterized protein</fullName>
    </submittedName>
</protein>
<evidence type="ECO:0000313" key="1">
    <source>
        <dbReference type="EMBL" id="KAK5981894.1"/>
    </source>
</evidence>
<organism evidence="1 2">
    <name type="scientific">Trichostrongylus colubriformis</name>
    <name type="common">Black scour worm</name>
    <dbReference type="NCBI Taxonomy" id="6319"/>
    <lineage>
        <taxon>Eukaryota</taxon>
        <taxon>Metazoa</taxon>
        <taxon>Ecdysozoa</taxon>
        <taxon>Nematoda</taxon>
        <taxon>Chromadorea</taxon>
        <taxon>Rhabditida</taxon>
        <taxon>Rhabditina</taxon>
        <taxon>Rhabditomorpha</taxon>
        <taxon>Strongyloidea</taxon>
        <taxon>Trichostrongylidae</taxon>
        <taxon>Trichostrongylus</taxon>
    </lineage>
</organism>
<accession>A0AAN8FRB5</accession>
<comment type="caution">
    <text evidence="1">The sequence shown here is derived from an EMBL/GenBank/DDBJ whole genome shotgun (WGS) entry which is preliminary data.</text>
</comment>
<reference evidence="1 2" key="1">
    <citation type="submission" date="2019-10" db="EMBL/GenBank/DDBJ databases">
        <title>Assembly and Annotation for the nematode Trichostrongylus colubriformis.</title>
        <authorList>
            <person name="Martin J."/>
        </authorList>
    </citation>
    <scope>NUCLEOTIDE SEQUENCE [LARGE SCALE GENOMIC DNA]</scope>
    <source>
        <strain evidence="1">G859</strain>
        <tissue evidence="1">Whole worm</tissue>
    </source>
</reference>
<name>A0AAN8FRB5_TRICO</name>